<name>A0A9Q8PFG4_PASFU</name>
<dbReference type="RefSeq" id="XP_047765882.1">
    <property type="nucleotide sequence ID" value="XM_047908270.1"/>
</dbReference>
<dbReference type="Proteomes" id="UP000756132">
    <property type="component" value="Chromosome 9"/>
</dbReference>
<sequence>MDNEFYLIQRRHQLGQLLRERYKSAEKALNEKLVKIVNEQCTQHYDIVDLLQPFSHAKNSTGWADWRKLSSAILATSSKDAPGRHAVHDTLRLAENAKLNRNEHKQLFEDANEGHDEWIDVLAQVARELWFIQALFHQDTLQPALPRELLTTMQHSGTRNFRLGPVNPYKVLKRTAGSSDESQGTSSGQHSSEDSRHDTVMAQPTDEKEKTRPVAASSSQTDALGLEMEVPAPVSHILHQDEEERQLHKDVDEAVRSKRSLKRERQKEARKAEKERQQQLEQGREVREVGKVVGGMGLVCFGLFVWSRIKHAG</sequence>
<dbReference type="AlphaFoldDB" id="A0A9Q8PFG4"/>
<feature type="compositionally biased region" description="Basic and acidic residues" evidence="1">
    <location>
        <begin position="263"/>
        <end position="283"/>
    </location>
</feature>
<feature type="compositionally biased region" description="Basic and acidic residues" evidence="1">
    <location>
        <begin position="244"/>
        <end position="256"/>
    </location>
</feature>
<reference evidence="2" key="2">
    <citation type="journal article" date="2022" name="Microb. Genom.">
        <title>A chromosome-scale genome assembly of the tomato pathogen Cladosporium fulvum reveals a compartmentalized genome architecture and the presence of a dispensable chromosome.</title>
        <authorList>
            <person name="Zaccaron A.Z."/>
            <person name="Chen L.H."/>
            <person name="Samaras A."/>
            <person name="Stergiopoulos I."/>
        </authorList>
    </citation>
    <scope>NUCLEOTIDE SEQUENCE</scope>
    <source>
        <strain evidence="2">Race5_Kim</strain>
    </source>
</reference>
<evidence type="ECO:0000313" key="2">
    <source>
        <dbReference type="EMBL" id="UJO21516.1"/>
    </source>
</evidence>
<keyword evidence="3" id="KW-1185">Reference proteome</keyword>
<dbReference type="KEGG" id="ffu:CLAFUR5_09122"/>
<protein>
    <submittedName>
        <fullName evidence="2">Uncharacterized protein</fullName>
    </submittedName>
</protein>
<evidence type="ECO:0000313" key="3">
    <source>
        <dbReference type="Proteomes" id="UP000756132"/>
    </source>
</evidence>
<dbReference type="EMBL" id="CP090171">
    <property type="protein sequence ID" value="UJO21516.1"/>
    <property type="molecule type" value="Genomic_DNA"/>
</dbReference>
<reference evidence="2" key="1">
    <citation type="submission" date="2021-12" db="EMBL/GenBank/DDBJ databases">
        <authorList>
            <person name="Zaccaron A."/>
            <person name="Stergiopoulos I."/>
        </authorList>
    </citation>
    <scope>NUCLEOTIDE SEQUENCE</scope>
    <source>
        <strain evidence="2">Race5_Kim</strain>
    </source>
</reference>
<organism evidence="2 3">
    <name type="scientific">Passalora fulva</name>
    <name type="common">Tomato leaf mold</name>
    <name type="synonym">Cladosporium fulvum</name>
    <dbReference type="NCBI Taxonomy" id="5499"/>
    <lineage>
        <taxon>Eukaryota</taxon>
        <taxon>Fungi</taxon>
        <taxon>Dikarya</taxon>
        <taxon>Ascomycota</taxon>
        <taxon>Pezizomycotina</taxon>
        <taxon>Dothideomycetes</taxon>
        <taxon>Dothideomycetidae</taxon>
        <taxon>Mycosphaerellales</taxon>
        <taxon>Mycosphaerellaceae</taxon>
        <taxon>Fulvia</taxon>
    </lineage>
</organism>
<proteinExistence type="predicted"/>
<accession>A0A9Q8PFG4</accession>
<feature type="region of interest" description="Disordered" evidence="1">
    <location>
        <begin position="244"/>
        <end position="283"/>
    </location>
</feature>
<feature type="compositionally biased region" description="Basic and acidic residues" evidence="1">
    <location>
        <begin position="191"/>
        <end position="212"/>
    </location>
</feature>
<dbReference type="GeneID" id="71989000"/>
<gene>
    <name evidence="2" type="ORF">CLAFUR5_09122</name>
</gene>
<feature type="compositionally biased region" description="Polar residues" evidence="1">
    <location>
        <begin position="176"/>
        <end position="190"/>
    </location>
</feature>
<feature type="region of interest" description="Disordered" evidence="1">
    <location>
        <begin position="175"/>
        <end position="224"/>
    </location>
</feature>
<evidence type="ECO:0000256" key="1">
    <source>
        <dbReference type="SAM" id="MobiDB-lite"/>
    </source>
</evidence>